<dbReference type="InterPro" id="IPR003960">
    <property type="entry name" value="ATPase_AAA_CS"/>
</dbReference>
<evidence type="ECO:0000259" key="7">
    <source>
        <dbReference type="SMART" id="SM00382"/>
    </source>
</evidence>
<dbReference type="InterPro" id="IPR003593">
    <property type="entry name" value="AAA+_ATPase"/>
</dbReference>
<dbReference type="GO" id="GO:0003723">
    <property type="term" value="F:RNA binding"/>
    <property type="evidence" value="ECO:0007669"/>
    <property type="project" value="TreeGrafter"/>
</dbReference>
<evidence type="ECO:0000256" key="4">
    <source>
        <dbReference type="ARBA" id="ARBA00022840"/>
    </source>
</evidence>
<evidence type="ECO:0000256" key="3">
    <source>
        <dbReference type="ARBA" id="ARBA00022741"/>
    </source>
</evidence>
<feature type="transmembrane region" description="Helical" evidence="6">
    <location>
        <begin position="834"/>
        <end position="854"/>
    </location>
</feature>
<dbReference type="Proteomes" id="UP000490939">
    <property type="component" value="Unassembled WGS sequence"/>
</dbReference>
<evidence type="ECO:0000256" key="2">
    <source>
        <dbReference type="ARBA" id="ARBA00022737"/>
    </source>
</evidence>
<comment type="similarity">
    <text evidence="1">Belongs to the AAA ATPase family.</text>
</comment>
<evidence type="ECO:0000313" key="9">
    <source>
        <dbReference type="Proteomes" id="UP000490939"/>
    </source>
</evidence>
<dbReference type="Gene3D" id="3.40.50.300">
    <property type="entry name" value="P-loop containing nucleotide triphosphate hydrolases"/>
    <property type="match status" value="2"/>
</dbReference>
<gene>
    <name evidence="8" type="ORF">EG327_010896</name>
</gene>
<feature type="transmembrane region" description="Helical" evidence="6">
    <location>
        <begin position="866"/>
        <end position="883"/>
    </location>
</feature>
<evidence type="ECO:0000256" key="6">
    <source>
        <dbReference type="SAM" id="Phobius"/>
    </source>
</evidence>
<comment type="caution">
    <text evidence="8">The sequence shown here is derived from an EMBL/GenBank/DDBJ whole genome shotgun (WGS) entry which is preliminary data.</text>
</comment>
<keyword evidence="4" id="KW-0067">ATP-binding</keyword>
<dbReference type="InterPro" id="IPR050168">
    <property type="entry name" value="AAA_ATPase_domain"/>
</dbReference>
<dbReference type="GO" id="GO:1990275">
    <property type="term" value="F:preribosome binding"/>
    <property type="evidence" value="ECO:0007669"/>
    <property type="project" value="TreeGrafter"/>
</dbReference>
<dbReference type="InterPro" id="IPR041569">
    <property type="entry name" value="AAA_lid_3"/>
</dbReference>
<sequence>MGRPTLQTQLDREVLQVVRKYQDQQPEKSPKMTAVDVYQHIQGSNSSLKRKPKRYVEQSIERVLEVVYEDLEDSEEELGPMDLDIDPEEVTIRAKSANFLNKSITKGWGTPTAAALMDNGTASTAQDGEVLKKRESSRNANGEPKTKKRRMEPVDRSPPTSIRLEDIGGVGKVMKTLQKHLVLPLLKPEVYVKQKISIPRGILLHGPPGCGKTVISRAFAAELGVPFVEIQGPSIVSGMSGESEQKVREHFEEARKLAPCLIFIDEIDVIAPKRDTSQSQMEKRIVAQLLLSMDSLAMEQNDGKPVIVLAATNRPDSIDPALRRGGRFDTEINMGVPNELMREQILRAQTRETPVSDDVDFKRLAKMTPGFVGADLRDLVGKAGEYSMDQYREALEQQAAGMDEHMEDDTIISEEVRSIRRLVRRVKDKSVTEPEGFEHTMIKMEAFLEVLPTIQPSSKREGFATIPDTTWSDIGALEKVREELEMAIVQPIKEPERYKKVGISAPTGVLLFGPPGCGKTLLAKAVARESKANFISVKGPELLNKYVGESERAIRQVFTRARSSIPCVLFFDELDALVPSRNSNLSEASSRVVNTLLTELDGISGSREGIYIIAATNRPGDIDAAMLRPGRLETLLWVGLPLAEERVSILKARLRNTPIDKNCANFARTDVCHGFTGADLESLVRKAGQTCLKRGGDAVEWRDFEVAAPGIRRSVADDDILSYELIKQKFRSPCPLSLDAGGISGWAPLSLVEAWLKENEKAIVTLHDMINVINLRNHDLIRRTISDIEEQKNALRDKLLTGDFNEQELKDVRNIIQNLFLTINQFLQSLYKHLRLWEMMLYLFTFYACFSVFPNALRHSCTTMPWTIWPSLAILWGVCWMFYGTPPGYEAETLAQFRDARFPPEIDEDTDWNSLLESAESIENADFFLDFNAGSNAWANHDEFLHNNSMAIPAMSMFANSSDGGTSQAVFPPEVLGPVVVSRRLILEQGRATAFSCESELRDKDHYITPRRPFL</sequence>
<dbReference type="PANTHER" id="PTHR23077:SF171">
    <property type="entry name" value="NUCLEAR VALOSIN-CONTAINING PROTEIN-LIKE"/>
    <property type="match status" value="1"/>
</dbReference>
<dbReference type="AlphaFoldDB" id="A0A8H3UHK1"/>
<dbReference type="FunFam" id="1.10.8.60:FF:000081">
    <property type="entry name" value="AAA family ATPase/60S ribosome export protein"/>
    <property type="match status" value="1"/>
</dbReference>
<dbReference type="SMART" id="SM00382">
    <property type="entry name" value="AAA"/>
    <property type="match status" value="2"/>
</dbReference>
<dbReference type="GO" id="GO:0042254">
    <property type="term" value="P:ribosome biogenesis"/>
    <property type="evidence" value="ECO:0007669"/>
    <property type="project" value="TreeGrafter"/>
</dbReference>
<dbReference type="Gene3D" id="1.10.8.60">
    <property type="match status" value="2"/>
</dbReference>
<proteinExistence type="inferred from homology"/>
<dbReference type="FunFam" id="3.40.50.300:FF:000018">
    <property type="entry name" value="Cell division control 48"/>
    <property type="match status" value="1"/>
</dbReference>
<dbReference type="InterPro" id="IPR027417">
    <property type="entry name" value="P-loop_NTPase"/>
</dbReference>
<dbReference type="SUPFAM" id="SSF52540">
    <property type="entry name" value="P-loop containing nucleoside triphosphate hydrolases"/>
    <property type="match status" value="2"/>
</dbReference>
<dbReference type="EMBL" id="WNWR01000808">
    <property type="protein sequence ID" value="KAE9968824.1"/>
    <property type="molecule type" value="Genomic_DNA"/>
</dbReference>
<dbReference type="GO" id="GO:0005524">
    <property type="term" value="F:ATP binding"/>
    <property type="evidence" value="ECO:0007669"/>
    <property type="project" value="UniProtKB-KW"/>
</dbReference>
<keyword evidence="6" id="KW-0812">Transmembrane</keyword>
<dbReference type="FunFam" id="3.40.50.300:FF:000365">
    <property type="entry name" value="Ribosome biogenesis ATPase RIX7"/>
    <property type="match status" value="1"/>
</dbReference>
<accession>A0A8H3UHK1</accession>
<keyword evidence="9" id="KW-1185">Reference proteome</keyword>
<keyword evidence="3" id="KW-0547">Nucleotide-binding</keyword>
<keyword evidence="2" id="KW-0677">Repeat</keyword>
<dbReference type="GO" id="GO:0005634">
    <property type="term" value="C:nucleus"/>
    <property type="evidence" value="ECO:0007669"/>
    <property type="project" value="TreeGrafter"/>
</dbReference>
<keyword evidence="6" id="KW-1133">Transmembrane helix</keyword>
<protein>
    <recommendedName>
        <fullName evidence="7">AAA+ ATPase domain-containing protein</fullName>
    </recommendedName>
</protein>
<feature type="region of interest" description="Disordered" evidence="5">
    <location>
        <begin position="124"/>
        <end position="163"/>
    </location>
</feature>
<feature type="domain" description="AAA+ ATPase" evidence="7">
    <location>
        <begin position="505"/>
        <end position="642"/>
    </location>
</feature>
<dbReference type="GO" id="GO:0016887">
    <property type="term" value="F:ATP hydrolysis activity"/>
    <property type="evidence" value="ECO:0007669"/>
    <property type="project" value="InterPro"/>
</dbReference>
<reference evidence="8 9" key="1">
    <citation type="submission" date="2019-07" db="EMBL/GenBank/DDBJ databases">
        <title>Venturia inaequalis Genome Resource.</title>
        <authorList>
            <person name="Lichtner F.J."/>
        </authorList>
    </citation>
    <scope>NUCLEOTIDE SEQUENCE [LARGE SCALE GENOMIC DNA]</scope>
    <source>
        <strain evidence="8 9">DMI_063113</strain>
    </source>
</reference>
<dbReference type="PANTHER" id="PTHR23077">
    <property type="entry name" value="AAA-FAMILY ATPASE"/>
    <property type="match status" value="1"/>
</dbReference>
<evidence type="ECO:0000313" key="8">
    <source>
        <dbReference type="EMBL" id="KAE9968824.1"/>
    </source>
</evidence>
<organism evidence="8 9">
    <name type="scientific">Venturia inaequalis</name>
    <name type="common">Apple scab fungus</name>
    <dbReference type="NCBI Taxonomy" id="5025"/>
    <lineage>
        <taxon>Eukaryota</taxon>
        <taxon>Fungi</taxon>
        <taxon>Dikarya</taxon>
        <taxon>Ascomycota</taxon>
        <taxon>Pezizomycotina</taxon>
        <taxon>Dothideomycetes</taxon>
        <taxon>Pleosporomycetidae</taxon>
        <taxon>Venturiales</taxon>
        <taxon>Venturiaceae</taxon>
        <taxon>Venturia</taxon>
    </lineage>
</organism>
<dbReference type="Pfam" id="PF17862">
    <property type="entry name" value="AAA_lid_3"/>
    <property type="match status" value="2"/>
</dbReference>
<dbReference type="InterPro" id="IPR003959">
    <property type="entry name" value="ATPase_AAA_core"/>
</dbReference>
<keyword evidence="6" id="KW-0472">Membrane</keyword>
<evidence type="ECO:0000256" key="1">
    <source>
        <dbReference type="ARBA" id="ARBA00006914"/>
    </source>
</evidence>
<dbReference type="Pfam" id="PF00004">
    <property type="entry name" value="AAA"/>
    <property type="match status" value="2"/>
</dbReference>
<feature type="domain" description="AAA+ ATPase" evidence="7">
    <location>
        <begin position="198"/>
        <end position="338"/>
    </location>
</feature>
<evidence type="ECO:0000256" key="5">
    <source>
        <dbReference type="SAM" id="MobiDB-lite"/>
    </source>
</evidence>
<dbReference type="PROSITE" id="PS00674">
    <property type="entry name" value="AAA"/>
    <property type="match status" value="1"/>
</dbReference>
<name>A0A8H3UHK1_VENIN</name>